<name>A0A5B6TMF0_9BACT</name>
<gene>
    <name evidence="3" type="ORF">FOA19_08200</name>
</gene>
<dbReference type="InterPro" id="IPR011933">
    <property type="entry name" value="Double_TM_dom"/>
</dbReference>
<reference evidence="3 4" key="1">
    <citation type="submission" date="2019-07" db="EMBL/GenBank/DDBJ databases">
        <title>Rufibacter sp. nov., isolated from lake sediment.</title>
        <authorList>
            <person name="Qu J.-H."/>
        </authorList>
    </citation>
    <scope>NUCLEOTIDE SEQUENCE [LARGE SCALE GENOMIC DNA]</scope>
    <source>
        <strain evidence="3 4">NBS58-1</strain>
    </source>
</reference>
<dbReference type="Pfam" id="PF07584">
    <property type="entry name" value="BatA"/>
    <property type="match status" value="1"/>
</dbReference>
<organism evidence="3 4">
    <name type="scientific">Rufibacter hautae</name>
    <dbReference type="NCBI Taxonomy" id="2595005"/>
    <lineage>
        <taxon>Bacteria</taxon>
        <taxon>Pseudomonadati</taxon>
        <taxon>Bacteroidota</taxon>
        <taxon>Cytophagia</taxon>
        <taxon>Cytophagales</taxon>
        <taxon>Hymenobacteraceae</taxon>
        <taxon>Rufibacter</taxon>
    </lineage>
</organism>
<dbReference type="Proteomes" id="UP000324133">
    <property type="component" value="Unassembled WGS sequence"/>
</dbReference>
<dbReference type="OrthoDB" id="890881at2"/>
<feature type="transmembrane region" description="Helical" evidence="1">
    <location>
        <begin position="12"/>
        <end position="31"/>
    </location>
</feature>
<feature type="domain" description="Aerotolerance regulator N-terminal" evidence="2">
    <location>
        <begin position="32"/>
        <end position="106"/>
    </location>
</feature>
<protein>
    <recommendedName>
        <fullName evidence="2">Aerotolerance regulator N-terminal domain-containing protein</fullName>
    </recommendedName>
</protein>
<dbReference type="PANTHER" id="PTHR37464:SF1">
    <property type="entry name" value="BLL2463 PROTEIN"/>
    <property type="match status" value="1"/>
</dbReference>
<dbReference type="PANTHER" id="PTHR37464">
    <property type="entry name" value="BLL2463 PROTEIN"/>
    <property type="match status" value="1"/>
</dbReference>
<dbReference type="NCBIfam" id="TIGR02226">
    <property type="entry name" value="two_anch"/>
    <property type="match status" value="1"/>
</dbReference>
<dbReference type="EMBL" id="VKKY01000001">
    <property type="protein sequence ID" value="KAA3440619.1"/>
    <property type="molecule type" value="Genomic_DNA"/>
</dbReference>
<keyword evidence="1" id="KW-0472">Membrane</keyword>
<evidence type="ECO:0000313" key="4">
    <source>
        <dbReference type="Proteomes" id="UP000324133"/>
    </source>
</evidence>
<keyword evidence="4" id="KW-1185">Reference proteome</keyword>
<evidence type="ECO:0000256" key="1">
    <source>
        <dbReference type="SAM" id="Phobius"/>
    </source>
</evidence>
<feature type="transmembrane region" description="Helical" evidence="1">
    <location>
        <begin position="37"/>
        <end position="54"/>
    </location>
</feature>
<sequence length="544" mass="61219">MQGTVHILEGANPVLPGVLCVTLSSLLPSLFQFLHPGWLWAAASVAVPIAIHLWNKKPPRTVLVGSIRWLQPSESKKLSSLRLSDVWLLLLRCALLVLLALVLAGPQWKHQVPAAPERHAYLHPELLQPKYLPQIAATVDSLALKGWQIHRLQPGFPKLPLNEETPLNTFQTDSLTSDSTNAWAMLRVLNRSLPAHAHAWIFTTDLLRHHRGAFPAMRAGFTWIPVSVPQTNLWLQEAYYIPSGQLRLRFGQSDDTQVTLLDRSVLKPISGQTISVPGAPAVKFTTHGSVDSLTLLGAARNTIALAKQPLQVVVRQSKNRQADVRYLRAALQAALDYRGAAYNLVFSSDVQPLPTSAPDWLFWLSDEPLAPFLARFPKNRLKTLQDAPGATRPQKTDSWLQIPGISQNVPLHQRTAATEKPSDEILWRDGYGNPLLTQTQNAQQTHYKFYSRFHPAWNDLPNTGHFPELLLRLLFPEDVSWRTRFDTRTLQKDLERPRTFTASISENSPKTEEVLDLKPWLVGLMALLLALERWLAGRRTYKHS</sequence>
<keyword evidence="1" id="KW-1133">Transmembrane helix</keyword>
<dbReference type="InterPro" id="IPR024163">
    <property type="entry name" value="Aerotolerance_reg_N"/>
</dbReference>
<evidence type="ECO:0000313" key="3">
    <source>
        <dbReference type="EMBL" id="KAA3440619.1"/>
    </source>
</evidence>
<accession>A0A5B6TMF0</accession>
<proteinExistence type="predicted"/>
<feature type="transmembrane region" description="Helical" evidence="1">
    <location>
        <begin position="86"/>
        <end position="108"/>
    </location>
</feature>
<keyword evidence="1" id="KW-0812">Transmembrane</keyword>
<dbReference type="AlphaFoldDB" id="A0A5B6TMF0"/>
<comment type="caution">
    <text evidence="3">The sequence shown here is derived from an EMBL/GenBank/DDBJ whole genome shotgun (WGS) entry which is preliminary data.</text>
</comment>
<evidence type="ECO:0000259" key="2">
    <source>
        <dbReference type="Pfam" id="PF07584"/>
    </source>
</evidence>